<feature type="region of interest" description="Disordered" evidence="1">
    <location>
        <begin position="248"/>
        <end position="275"/>
    </location>
</feature>
<protein>
    <recommendedName>
        <fullName evidence="4">Eisosome protein SEG2</fullName>
    </recommendedName>
</protein>
<gene>
    <name evidence="2" type="ORF">ILEXP_LOCUS31029</name>
</gene>
<feature type="compositionally biased region" description="Basic and acidic residues" evidence="1">
    <location>
        <begin position="94"/>
        <end position="110"/>
    </location>
</feature>
<proteinExistence type="predicted"/>
<feature type="region of interest" description="Disordered" evidence="1">
    <location>
        <begin position="1"/>
        <end position="69"/>
    </location>
</feature>
<feature type="compositionally biased region" description="Low complexity" evidence="1">
    <location>
        <begin position="111"/>
        <end position="129"/>
    </location>
</feature>
<feature type="compositionally biased region" description="Basic and acidic residues" evidence="1">
    <location>
        <begin position="215"/>
        <end position="228"/>
    </location>
</feature>
<name>A0ABC8SYC3_9AQUA</name>
<feature type="compositionally biased region" description="Basic and acidic residues" evidence="1">
    <location>
        <begin position="56"/>
        <end position="65"/>
    </location>
</feature>
<accession>A0ABC8SYC3</accession>
<evidence type="ECO:0000313" key="2">
    <source>
        <dbReference type="EMBL" id="CAK9162183.1"/>
    </source>
</evidence>
<organism evidence="2 3">
    <name type="scientific">Ilex paraguariensis</name>
    <name type="common">yerba mate</name>
    <dbReference type="NCBI Taxonomy" id="185542"/>
    <lineage>
        <taxon>Eukaryota</taxon>
        <taxon>Viridiplantae</taxon>
        <taxon>Streptophyta</taxon>
        <taxon>Embryophyta</taxon>
        <taxon>Tracheophyta</taxon>
        <taxon>Spermatophyta</taxon>
        <taxon>Magnoliopsida</taxon>
        <taxon>eudicotyledons</taxon>
        <taxon>Gunneridae</taxon>
        <taxon>Pentapetalae</taxon>
        <taxon>asterids</taxon>
        <taxon>campanulids</taxon>
        <taxon>Aquifoliales</taxon>
        <taxon>Aquifoliaceae</taxon>
        <taxon>Ilex</taxon>
    </lineage>
</organism>
<evidence type="ECO:0000313" key="3">
    <source>
        <dbReference type="Proteomes" id="UP001642360"/>
    </source>
</evidence>
<dbReference type="PANTHER" id="PTHR33318:SF4">
    <property type="entry name" value="OS04G0511700 PROTEIN"/>
    <property type="match status" value="1"/>
</dbReference>
<feature type="region of interest" description="Disordered" evidence="1">
    <location>
        <begin position="208"/>
        <end position="230"/>
    </location>
</feature>
<comment type="caution">
    <text evidence="2">The sequence shown here is derived from an EMBL/GenBank/DDBJ whole genome shotgun (WGS) entry which is preliminary data.</text>
</comment>
<feature type="compositionally biased region" description="Polar residues" evidence="1">
    <location>
        <begin position="34"/>
        <end position="45"/>
    </location>
</feature>
<feature type="compositionally biased region" description="Basic residues" evidence="1">
    <location>
        <begin position="14"/>
        <end position="23"/>
    </location>
</feature>
<feature type="compositionally biased region" description="Polar residues" evidence="1">
    <location>
        <begin position="388"/>
        <end position="410"/>
    </location>
</feature>
<dbReference type="PANTHER" id="PTHR33318">
    <property type="entry name" value="ASPARTYL/GLUTAMYL-TRNA(ASN/GLN) AMIDOTRANSFERASE SUBUNIT"/>
    <property type="match status" value="1"/>
</dbReference>
<evidence type="ECO:0008006" key="4">
    <source>
        <dbReference type="Google" id="ProtNLM"/>
    </source>
</evidence>
<sequence length="440" mass="49371">MGCFLGCFGGSKDRKPRKQRNKVIPRDQRHGSQKPLQITVSSEQGITEKPVTPVSELRDNSEEHLSLSTRKRVTFDSIVTTYEHVSICESVDSLPERGDTVSEKDKEESLAKTSHSSSLSEDDSVTSSVGSYPPNHRYQNFRDSDDEADEYGDTGLDDEDDEELECYGDYDEDDYDRIEVKEVWCESIPTASMESRTDNSAREIMEEVESQMTHQELKSNRNARDRSAYVHPVLNPVENITQWKAVKSKNAPPLKPQNKNFTSEQEAPHVSFSSEPSFKQPFLGFKPNPQNNFNQEVAVDASLSNWLVSSETTPVKKTSFTGHETITSEMSMSQQGSNSVMSLEDRPILGALTVEEIRQFSASCSPRRSPSRSPDEIPLIGTVGTYWSHTGQTKDSGSASSYKGIPNTTSKYREDKRVNWHSTPFETRLERALIKGTAEA</sequence>
<feature type="region of interest" description="Disordered" evidence="1">
    <location>
        <begin position="93"/>
        <end position="172"/>
    </location>
</feature>
<keyword evidence="3" id="KW-1185">Reference proteome</keyword>
<dbReference type="InterPro" id="IPR039300">
    <property type="entry name" value="JASON"/>
</dbReference>
<evidence type="ECO:0000256" key="1">
    <source>
        <dbReference type="SAM" id="MobiDB-lite"/>
    </source>
</evidence>
<feature type="compositionally biased region" description="Polar residues" evidence="1">
    <location>
        <begin position="257"/>
        <end position="275"/>
    </location>
</feature>
<feature type="region of interest" description="Disordered" evidence="1">
    <location>
        <begin position="388"/>
        <end position="416"/>
    </location>
</feature>
<reference evidence="2 3" key="1">
    <citation type="submission" date="2024-02" db="EMBL/GenBank/DDBJ databases">
        <authorList>
            <person name="Vignale AGUSTIN F."/>
            <person name="Sosa J E."/>
            <person name="Modenutti C."/>
        </authorList>
    </citation>
    <scope>NUCLEOTIDE SEQUENCE [LARGE SCALE GENOMIC DNA]</scope>
</reference>
<dbReference type="AlphaFoldDB" id="A0ABC8SYC3"/>
<feature type="compositionally biased region" description="Acidic residues" evidence="1">
    <location>
        <begin position="144"/>
        <end position="172"/>
    </location>
</feature>
<dbReference type="Proteomes" id="UP001642360">
    <property type="component" value="Unassembled WGS sequence"/>
</dbReference>
<dbReference type="EMBL" id="CAUOFW020003813">
    <property type="protein sequence ID" value="CAK9162183.1"/>
    <property type="molecule type" value="Genomic_DNA"/>
</dbReference>